<dbReference type="EMBL" id="SJPZ01000001">
    <property type="protein sequence ID" value="TWU64471.1"/>
    <property type="molecule type" value="Genomic_DNA"/>
</dbReference>
<sequence length="162" mass="18043">MDTSTCWKSVLSERLPLLGHRNWIVVADAAYPSQTSPGIQTVATGETHEDVLSHVLQQIDQSPHVRPIVHLDKEVDLLDENAAPGIDTLRRFLDTSLNAFPVSKRLHEDIIADLDAAGETFDILLLKTNMVLPYTTVFLQLDCGYWDEESERSLRSTMAAAS</sequence>
<dbReference type="RefSeq" id="WP_146410151.1">
    <property type="nucleotide sequence ID" value="NZ_SJPZ01000001.1"/>
</dbReference>
<accession>A0A5C6FQ01</accession>
<proteinExistence type="predicted"/>
<dbReference type="OrthoDB" id="120129at2"/>
<evidence type="ECO:0000313" key="1">
    <source>
        <dbReference type="EMBL" id="TWU64471.1"/>
    </source>
</evidence>
<dbReference type="GO" id="GO:0016853">
    <property type="term" value="F:isomerase activity"/>
    <property type="evidence" value="ECO:0007669"/>
    <property type="project" value="InterPro"/>
</dbReference>
<gene>
    <name evidence="1" type="ORF">V7x_00140</name>
</gene>
<dbReference type="Gene3D" id="3.40.1650.10">
    <property type="entry name" value="RbsD-like domain"/>
    <property type="match status" value="1"/>
</dbReference>
<protein>
    <recommendedName>
        <fullName evidence="3">D-ribose pyranase</fullName>
    </recommendedName>
</protein>
<name>A0A5C6FQ01_9PLAN</name>
<dbReference type="Proteomes" id="UP000316476">
    <property type="component" value="Unassembled WGS sequence"/>
</dbReference>
<evidence type="ECO:0000313" key="2">
    <source>
        <dbReference type="Proteomes" id="UP000316476"/>
    </source>
</evidence>
<dbReference type="GO" id="GO:0005996">
    <property type="term" value="P:monosaccharide metabolic process"/>
    <property type="evidence" value="ECO:0007669"/>
    <property type="project" value="InterPro"/>
</dbReference>
<reference evidence="1 2" key="1">
    <citation type="submission" date="2019-02" db="EMBL/GenBank/DDBJ databases">
        <title>Deep-cultivation of Planctomycetes and their phenomic and genomic characterization uncovers novel biology.</title>
        <authorList>
            <person name="Wiegand S."/>
            <person name="Jogler M."/>
            <person name="Boedeker C."/>
            <person name="Pinto D."/>
            <person name="Vollmers J."/>
            <person name="Rivas-Marin E."/>
            <person name="Kohn T."/>
            <person name="Peeters S.H."/>
            <person name="Heuer A."/>
            <person name="Rast P."/>
            <person name="Oberbeckmann S."/>
            <person name="Bunk B."/>
            <person name="Jeske O."/>
            <person name="Meyerdierks A."/>
            <person name="Storesund J.E."/>
            <person name="Kallscheuer N."/>
            <person name="Luecker S."/>
            <person name="Lage O.M."/>
            <person name="Pohl T."/>
            <person name="Merkel B.J."/>
            <person name="Hornburger P."/>
            <person name="Mueller R.-W."/>
            <person name="Bruemmer F."/>
            <person name="Labrenz M."/>
            <person name="Spormann A.M."/>
            <person name="Op Den Camp H."/>
            <person name="Overmann J."/>
            <person name="Amann R."/>
            <person name="Jetten M.S.M."/>
            <person name="Mascher T."/>
            <person name="Medema M.H."/>
            <person name="Devos D.P."/>
            <person name="Kaster A.-K."/>
            <person name="Ovreas L."/>
            <person name="Rohde M."/>
            <person name="Galperin M.Y."/>
            <person name="Jogler C."/>
        </authorList>
    </citation>
    <scope>NUCLEOTIDE SEQUENCE [LARGE SCALE GENOMIC DNA]</scope>
    <source>
        <strain evidence="1 2">V7</strain>
    </source>
</reference>
<evidence type="ECO:0008006" key="3">
    <source>
        <dbReference type="Google" id="ProtNLM"/>
    </source>
</evidence>
<dbReference type="InterPro" id="IPR023750">
    <property type="entry name" value="RbsD-like_sf"/>
</dbReference>
<comment type="caution">
    <text evidence="1">The sequence shown here is derived from an EMBL/GenBank/DDBJ whole genome shotgun (WGS) entry which is preliminary data.</text>
</comment>
<dbReference type="SUPFAM" id="SSF102546">
    <property type="entry name" value="RbsD-like"/>
    <property type="match status" value="1"/>
</dbReference>
<dbReference type="GO" id="GO:0048029">
    <property type="term" value="F:monosaccharide binding"/>
    <property type="evidence" value="ECO:0007669"/>
    <property type="project" value="InterPro"/>
</dbReference>
<organism evidence="1 2">
    <name type="scientific">Crateriforma conspicua</name>
    <dbReference type="NCBI Taxonomy" id="2527996"/>
    <lineage>
        <taxon>Bacteria</taxon>
        <taxon>Pseudomonadati</taxon>
        <taxon>Planctomycetota</taxon>
        <taxon>Planctomycetia</taxon>
        <taxon>Planctomycetales</taxon>
        <taxon>Planctomycetaceae</taxon>
        <taxon>Crateriforma</taxon>
    </lineage>
</organism>
<dbReference type="AlphaFoldDB" id="A0A5C6FQ01"/>